<sequence>MEKNKMPGMKINPEIKNGKYSNFVRVSHTPFDFLVDFGQALPEDPEMDIFARVIMSPAHAKAFLIVLEENIKQYESGFGPIPSFKGVASPQFSGIV</sequence>
<evidence type="ECO:0000313" key="1">
    <source>
        <dbReference type="EMBL" id="MBT9144512.1"/>
    </source>
</evidence>
<proteinExistence type="predicted"/>
<accession>A0A9E2BFD9</accession>
<dbReference type="AlphaFoldDB" id="A0A9E2BFD9"/>
<dbReference type="InterPro" id="IPR021857">
    <property type="entry name" value="DUF3467"/>
</dbReference>
<organism evidence="1 2">
    <name type="scientific">Psychracetigena formicireducens</name>
    <dbReference type="NCBI Taxonomy" id="2986056"/>
    <lineage>
        <taxon>Bacteria</taxon>
        <taxon>Bacillati</taxon>
        <taxon>Candidatus Lithacetigenota</taxon>
        <taxon>Candidatus Psychracetigena</taxon>
    </lineage>
</organism>
<protein>
    <recommendedName>
        <fullName evidence="3">DUF3467 domain-containing protein</fullName>
    </recommendedName>
</protein>
<evidence type="ECO:0008006" key="3">
    <source>
        <dbReference type="Google" id="ProtNLM"/>
    </source>
</evidence>
<evidence type="ECO:0000313" key="2">
    <source>
        <dbReference type="Proteomes" id="UP000811545"/>
    </source>
</evidence>
<reference evidence="1 2" key="1">
    <citation type="journal article" date="2021" name="bioRxiv">
        <title>Unique metabolic strategies in Hadean analogues reveal hints for primordial physiology.</title>
        <authorList>
            <person name="Nobu M.K."/>
            <person name="Nakai R."/>
            <person name="Tamazawa S."/>
            <person name="Mori H."/>
            <person name="Toyoda A."/>
            <person name="Ijiri A."/>
            <person name="Suzuki S."/>
            <person name="Kurokawa K."/>
            <person name="Kamagata Y."/>
            <person name="Tamaki H."/>
        </authorList>
    </citation>
    <scope>NUCLEOTIDE SEQUENCE [LARGE SCALE GENOMIC DNA]</scope>
    <source>
        <strain evidence="1">BS525</strain>
    </source>
</reference>
<dbReference type="Pfam" id="PF11950">
    <property type="entry name" value="DUF3467"/>
    <property type="match status" value="1"/>
</dbReference>
<comment type="caution">
    <text evidence="1">The sequence shown here is derived from an EMBL/GenBank/DDBJ whole genome shotgun (WGS) entry which is preliminary data.</text>
</comment>
<name>A0A9E2BFD9_PSYF1</name>
<gene>
    <name evidence="1" type="ORF">DDT42_00353</name>
</gene>
<dbReference type="EMBL" id="QLTW01000010">
    <property type="protein sequence ID" value="MBT9144512.1"/>
    <property type="molecule type" value="Genomic_DNA"/>
</dbReference>
<dbReference type="Proteomes" id="UP000811545">
    <property type="component" value="Unassembled WGS sequence"/>
</dbReference>